<comment type="caution">
    <text evidence="11">The sequence shown here is derived from an EMBL/GenBank/DDBJ whole genome shotgun (WGS) entry which is preliminary data.</text>
</comment>
<organism evidence="11 12">
    <name type="scientific">Dactylosporangium maewongense</name>
    <dbReference type="NCBI Taxonomy" id="634393"/>
    <lineage>
        <taxon>Bacteria</taxon>
        <taxon>Bacillati</taxon>
        <taxon>Actinomycetota</taxon>
        <taxon>Actinomycetes</taxon>
        <taxon>Micromonosporales</taxon>
        <taxon>Micromonosporaceae</taxon>
        <taxon>Dactylosporangium</taxon>
    </lineage>
</organism>
<sequence>MAVVRGSARRRRSGLLDGTAFGSALLRWSYLVAGGIGVAFYVYRETVARYFLPLHDYQVAAVTTIGPGLTELALSPVGRPLRFTPGQFAMLFLESAGGWRRHPFTISSAPHDDVLRFTIKALGDDTTGIQTLVQPGMPAVVGGPHGRFDHARGTDQQIWIAGGIGITPFLSWIRALDRFPSATRVDLFYSTEGAAPFADEITAVARTHNVRVHLHDTSARGYLTPDEVLAAAAGHDDPRAVSVFLCGPAGMVGAFVRRFREAGIPNRNIHREHFDWR</sequence>
<dbReference type="SUPFAM" id="SSF52343">
    <property type="entry name" value="Ferredoxin reductase-like, C-terminal NADP-linked domain"/>
    <property type="match status" value="1"/>
</dbReference>
<evidence type="ECO:0000313" key="11">
    <source>
        <dbReference type="EMBL" id="GAA1538724.1"/>
    </source>
</evidence>
<evidence type="ECO:0000256" key="2">
    <source>
        <dbReference type="ARBA" id="ARBA00022630"/>
    </source>
</evidence>
<dbReference type="PANTHER" id="PTHR47354:SF8">
    <property type="entry name" value="1,2-PHENYLACETYL-COA EPOXIDASE, SUBUNIT E"/>
    <property type="match status" value="1"/>
</dbReference>
<dbReference type="PANTHER" id="PTHR47354">
    <property type="entry name" value="NADH OXIDOREDUCTASE HCR"/>
    <property type="match status" value="1"/>
</dbReference>
<dbReference type="Proteomes" id="UP001501470">
    <property type="component" value="Unassembled WGS sequence"/>
</dbReference>
<evidence type="ECO:0000256" key="3">
    <source>
        <dbReference type="ARBA" id="ARBA00022714"/>
    </source>
</evidence>
<dbReference type="InterPro" id="IPR050415">
    <property type="entry name" value="MRET"/>
</dbReference>
<evidence type="ECO:0000256" key="8">
    <source>
        <dbReference type="ARBA" id="ARBA00023014"/>
    </source>
</evidence>
<keyword evidence="2" id="KW-0285">Flavoprotein</keyword>
<dbReference type="InterPro" id="IPR017938">
    <property type="entry name" value="Riboflavin_synthase-like_b-brl"/>
</dbReference>
<keyword evidence="7" id="KW-0408">Iron</keyword>
<dbReference type="Pfam" id="PF08022">
    <property type="entry name" value="FAD_binding_8"/>
    <property type="match status" value="1"/>
</dbReference>
<name>A0ABN2BFE7_9ACTN</name>
<protein>
    <recommendedName>
        <fullName evidence="10">FAD-binding FR-type domain-containing protein</fullName>
    </recommendedName>
</protein>
<reference evidence="11 12" key="1">
    <citation type="journal article" date="2019" name="Int. J. Syst. Evol. Microbiol.">
        <title>The Global Catalogue of Microorganisms (GCM) 10K type strain sequencing project: providing services to taxonomists for standard genome sequencing and annotation.</title>
        <authorList>
            <consortium name="The Broad Institute Genomics Platform"/>
            <consortium name="The Broad Institute Genome Sequencing Center for Infectious Disease"/>
            <person name="Wu L."/>
            <person name="Ma J."/>
        </authorList>
    </citation>
    <scope>NUCLEOTIDE SEQUENCE [LARGE SCALE GENOMIC DNA]</scope>
    <source>
        <strain evidence="11 12">JCM 15933</strain>
    </source>
</reference>
<keyword evidence="8" id="KW-0411">Iron-sulfur</keyword>
<evidence type="ECO:0000313" key="12">
    <source>
        <dbReference type="Proteomes" id="UP001501470"/>
    </source>
</evidence>
<dbReference type="SUPFAM" id="SSF63380">
    <property type="entry name" value="Riboflavin synthase domain-like"/>
    <property type="match status" value="1"/>
</dbReference>
<keyword evidence="6" id="KW-0560">Oxidoreductase</keyword>
<evidence type="ECO:0000256" key="6">
    <source>
        <dbReference type="ARBA" id="ARBA00023002"/>
    </source>
</evidence>
<keyword evidence="9" id="KW-1133">Transmembrane helix</keyword>
<dbReference type="InterPro" id="IPR001433">
    <property type="entry name" value="OxRdtase_FAD/NAD-bd"/>
</dbReference>
<dbReference type="RefSeq" id="WP_344506355.1">
    <property type="nucleotide sequence ID" value="NZ_BAAAQD010000015.1"/>
</dbReference>
<dbReference type="CDD" id="cd06198">
    <property type="entry name" value="FNR_like_3"/>
    <property type="match status" value="1"/>
</dbReference>
<evidence type="ECO:0000256" key="7">
    <source>
        <dbReference type="ARBA" id="ARBA00023004"/>
    </source>
</evidence>
<comment type="cofactor">
    <cofactor evidence="1">
        <name>FAD</name>
        <dbReference type="ChEBI" id="CHEBI:57692"/>
    </cofactor>
</comment>
<accession>A0ABN2BFE7</accession>
<dbReference type="Gene3D" id="2.40.30.10">
    <property type="entry name" value="Translation factors"/>
    <property type="match status" value="1"/>
</dbReference>
<feature type="transmembrane region" description="Helical" evidence="9">
    <location>
        <begin position="21"/>
        <end position="43"/>
    </location>
</feature>
<dbReference type="Gene3D" id="3.40.50.80">
    <property type="entry name" value="Nucleotide-binding domain of ferredoxin-NADP reductase (FNR) module"/>
    <property type="match status" value="1"/>
</dbReference>
<proteinExistence type="predicted"/>
<keyword evidence="9" id="KW-0812">Transmembrane</keyword>
<dbReference type="PRINTS" id="PR00410">
    <property type="entry name" value="PHEHYDRXLASE"/>
</dbReference>
<dbReference type="PROSITE" id="PS51384">
    <property type="entry name" value="FAD_FR"/>
    <property type="match status" value="1"/>
</dbReference>
<keyword evidence="5" id="KW-0274">FAD</keyword>
<gene>
    <name evidence="11" type="ORF">GCM10009827_067380</name>
</gene>
<keyword evidence="12" id="KW-1185">Reference proteome</keyword>
<dbReference type="InterPro" id="IPR017927">
    <property type="entry name" value="FAD-bd_FR_type"/>
</dbReference>
<keyword evidence="4" id="KW-0479">Metal-binding</keyword>
<dbReference type="InterPro" id="IPR013112">
    <property type="entry name" value="FAD-bd_8"/>
</dbReference>
<evidence type="ECO:0000256" key="4">
    <source>
        <dbReference type="ARBA" id="ARBA00022723"/>
    </source>
</evidence>
<keyword evidence="3" id="KW-0001">2Fe-2S</keyword>
<dbReference type="InterPro" id="IPR039261">
    <property type="entry name" value="FNR_nucleotide-bd"/>
</dbReference>
<dbReference type="EMBL" id="BAAAQD010000015">
    <property type="protein sequence ID" value="GAA1538724.1"/>
    <property type="molecule type" value="Genomic_DNA"/>
</dbReference>
<evidence type="ECO:0000256" key="9">
    <source>
        <dbReference type="SAM" id="Phobius"/>
    </source>
</evidence>
<evidence type="ECO:0000259" key="10">
    <source>
        <dbReference type="PROSITE" id="PS51384"/>
    </source>
</evidence>
<feature type="domain" description="FAD-binding FR-type" evidence="10">
    <location>
        <begin position="52"/>
        <end position="151"/>
    </location>
</feature>
<keyword evidence="9" id="KW-0472">Membrane</keyword>
<dbReference type="Pfam" id="PF00175">
    <property type="entry name" value="NAD_binding_1"/>
    <property type="match status" value="1"/>
</dbReference>
<evidence type="ECO:0000256" key="1">
    <source>
        <dbReference type="ARBA" id="ARBA00001974"/>
    </source>
</evidence>
<evidence type="ECO:0000256" key="5">
    <source>
        <dbReference type="ARBA" id="ARBA00022827"/>
    </source>
</evidence>